<evidence type="ECO:0000259" key="9">
    <source>
        <dbReference type="PROSITE" id="PS50893"/>
    </source>
</evidence>
<dbReference type="InterPro" id="IPR017871">
    <property type="entry name" value="ABC_transporter-like_CS"/>
</dbReference>
<dbReference type="InterPro" id="IPR003439">
    <property type="entry name" value="ABC_transporter-like_ATP-bd"/>
</dbReference>
<dbReference type="PANTHER" id="PTHR43166">
    <property type="entry name" value="AMINO ACID IMPORT ATP-BINDING PROTEIN"/>
    <property type="match status" value="1"/>
</dbReference>
<keyword evidence="6" id="KW-0067">ATP-binding</keyword>
<dbReference type="OrthoDB" id="9802264at2"/>
<dbReference type="GO" id="GO:0005524">
    <property type="term" value="F:ATP binding"/>
    <property type="evidence" value="ECO:0007669"/>
    <property type="project" value="UniProtKB-KW"/>
</dbReference>
<keyword evidence="3" id="KW-1003">Cell membrane</keyword>
<comment type="caution">
    <text evidence="10">The sequence shown here is derived from an EMBL/GenBank/DDBJ whole genome shotgun (WGS) entry which is preliminary data.</text>
</comment>
<evidence type="ECO:0000256" key="4">
    <source>
        <dbReference type="ARBA" id="ARBA00022519"/>
    </source>
</evidence>
<sequence length="284" mass="30706">MSPSMKMSPAQDYALAAPCLRLAGLSQRHANGMSALQDIDLTITQGERVAIIGPSGAGKTTLLRLLASHIQPSSGHFEMLGCAPWSMSAGARQKLRTRVGLIHQAPPLPPRQRVITAVLAGRLGQWSLARSLASLVYPLDIRGAAEALSRLDLEEKLYVRCDELSGGQLQRVGIARVLYQQPELVLADEPVSAMDPVLAAYSLGVLNRDSVRRQTTLLASLHAVELALEHFPRVIGVRAGRILFDKAAAQVTPVELEALYANEQLDGEQTLLTLPDLPLHVPRC</sequence>
<dbReference type="InterPro" id="IPR050086">
    <property type="entry name" value="MetN_ABC_transporter-like"/>
</dbReference>
<evidence type="ECO:0000256" key="1">
    <source>
        <dbReference type="ARBA" id="ARBA00004417"/>
    </source>
</evidence>
<dbReference type="InterPro" id="IPR027417">
    <property type="entry name" value="P-loop_NTPase"/>
</dbReference>
<dbReference type="InterPro" id="IPR003593">
    <property type="entry name" value="AAA+_ATPase"/>
</dbReference>
<dbReference type="Pfam" id="PF00005">
    <property type="entry name" value="ABC_tran"/>
    <property type="match status" value="1"/>
</dbReference>
<reference evidence="10 11" key="1">
    <citation type="submission" date="2018-01" db="EMBL/GenBank/DDBJ databases">
        <title>Denitrification phenotypes of diverse strains of Pseudomonas stutzeri.</title>
        <authorList>
            <person name="Milligan D.A."/>
            <person name="Bergaust L."/>
            <person name="Bakken L.R."/>
            <person name="Frostegard A."/>
        </authorList>
    </citation>
    <scope>NUCLEOTIDE SEQUENCE [LARGE SCALE GENOMIC DNA]</scope>
    <source>
        <strain evidence="10 11">28a3</strain>
    </source>
</reference>
<evidence type="ECO:0000256" key="3">
    <source>
        <dbReference type="ARBA" id="ARBA00022475"/>
    </source>
</evidence>
<dbReference type="GO" id="GO:0005886">
    <property type="term" value="C:plasma membrane"/>
    <property type="evidence" value="ECO:0007669"/>
    <property type="project" value="UniProtKB-SubCell"/>
</dbReference>
<organism evidence="10 11">
    <name type="scientific">Stutzerimonas stutzeri</name>
    <name type="common">Pseudomonas stutzeri</name>
    <dbReference type="NCBI Taxonomy" id="316"/>
    <lineage>
        <taxon>Bacteria</taxon>
        <taxon>Pseudomonadati</taxon>
        <taxon>Pseudomonadota</taxon>
        <taxon>Gammaproteobacteria</taxon>
        <taxon>Pseudomonadales</taxon>
        <taxon>Pseudomonadaceae</taxon>
        <taxon>Stutzerimonas</taxon>
    </lineage>
</organism>
<dbReference type="Gene3D" id="3.40.50.300">
    <property type="entry name" value="P-loop containing nucleotide triphosphate hydrolases"/>
    <property type="match status" value="1"/>
</dbReference>
<keyword evidence="8" id="KW-0472">Membrane</keyword>
<protein>
    <submittedName>
        <fullName evidence="10">Phosphonate ABC transporter</fullName>
    </submittedName>
</protein>
<dbReference type="PANTHER" id="PTHR43166:SF6">
    <property type="entry name" value="PHOSPHONATES IMPORT ATP-BINDING PROTEIN PHNC"/>
    <property type="match status" value="1"/>
</dbReference>
<comment type="subcellular location">
    <subcellularLocation>
        <location evidence="1">Cell inner membrane</location>
        <topology evidence="1">Peripheral membrane protein</topology>
    </subcellularLocation>
</comment>
<evidence type="ECO:0000313" key="11">
    <source>
        <dbReference type="Proteomes" id="UP000235897"/>
    </source>
</evidence>
<accession>A0A2N8SMP3</accession>
<feature type="domain" description="ABC transporter" evidence="9">
    <location>
        <begin position="20"/>
        <end position="264"/>
    </location>
</feature>
<dbReference type="SUPFAM" id="SSF52540">
    <property type="entry name" value="P-loop containing nucleoside triphosphate hydrolases"/>
    <property type="match status" value="1"/>
</dbReference>
<dbReference type="Proteomes" id="UP000235897">
    <property type="component" value="Unassembled WGS sequence"/>
</dbReference>
<keyword evidence="2" id="KW-0813">Transport</keyword>
<evidence type="ECO:0000313" key="10">
    <source>
        <dbReference type="EMBL" id="PNG03750.1"/>
    </source>
</evidence>
<dbReference type="EMBL" id="POUW01000008">
    <property type="protein sequence ID" value="PNG03750.1"/>
    <property type="molecule type" value="Genomic_DNA"/>
</dbReference>
<keyword evidence="7" id="KW-1278">Translocase</keyword>
<proteinExistence type="predicted"/>
<evidence type="ECO:0000256" key="7">
    <source>
        <dbReference type="ARBA" id="ARBA00022967"/>
    </source>
</evidence>
<keyword evidence="4" id="KW-0997">Cell inner membrane</keyword>
<dbReference type="PROSITE" id="PS50893">
    <property type="entry name" value="ABC_TRANSPORTER_2"/>
    <property type="match status" value="1"/>
</dbReference>
<dbReference type="SMART" id="SM00382">
    <property type="entry name" value="AAA"/>
    <property type="match status" value="1"/>
</dbReference>
<evidence type="ECO:0000256" key="8">
    <source>
        <dbReference type="ARBA" id="ARBA00023136"/>
    </source>
</evidence>
<evidence type="ECO:0000256" key="6">
    <source>
        <dbReference type="ARBA" id="ARBA00022840"/>
    </source>
</evidence>
<name>A0A2N8SMP3_STUST</name>
<dbReference type="GO" id="GO:0016887">
    <property type="term" value="F:ATP hydrolysis activity"/>
    <property type="evidence" value="ECO:0007669"/>
    <property type="project" value="InterPro"/>
</dbReference>
<dbReference type="AlphaFoldDB" id="A0A2N8SMP3"/>
<gene>
    <name evidence="10" type="ORF">CXL00_19030</name>
</gene>
<dbReference type="PROSITE" id="PS00211">
    <property type="entry name" value="ABC_TRANSPORTER_1"/>
    <property type="match status" value="1"/>
</dbReference>
<evidence type="ECO:0000256" key="5">
    <source>
        <dbReference type="ARBA" id="ARBA00022741"/>
    </source>
</evidence>
<evidence type="ECO:0000256" key="2">
    <source>
        <dbReference type="ARBA" id="ARBA00022448"/>
    </source>
</evidence>
<keyword evidence="5" id="KW-0547">Nucleotide-binding</keyword>